<keyword evidence="9 16" id="KW-0418">Kinase</keyword>
<dbReference type="PANTHER" id="PTHR34220">
    <property type="entry name" value="SENSOR HISTIDINE KINASE YPDA"/>
    <property type="match status" value="1"/>
</dbReference>
<dbReference type="PRINTS" id="PR00344">
    <property type="entry name" value="BCTRLSENSOR"/>
</dbReference>
<dbReference type="GO" id="GO:0000155">
    <property type="term" value="F:phosphorelay sensor kinase activity"/>
    <property type="evidence" value="ECO:0007669"/>
    <property type="project" value="InterPro"/>
</dbReference>
<sequence length="606" mass="68302">MRLSFYKNISLRTQFLVLFIVLITLTLGIFGFRYYAISTSVVTDIAEKNAYQIVKKSNETIDTKLSLIRQNIIAFTNDKELYQAFSDVSPDNDENILLLDRTVSQIIKKYFSHSQDIYSVQLATSYFTFGPTTFYSGEYGKGFIPAASFKESRIYRTAADNKGKIVWMPTYNFVDMYNVSYLRDVKIDYQHMFSAVEMLDGAITDGSIYLTLPQGVESPVLLVNFKEEFFQKLLDQSVPFEGSFYMIVSPDGSVVSSQADEQVSTRLSAPWLQKVLSAKSGINVFTINGKKMIVCFDSSQVTGWTSIIAFPSEQLVGKIIAAMRSYFLYSAFIIVIIAVITSYLISGRITNPIRKLTRAVNKTGKGDFEVKLPEIGTSEFRILIHNFNLMNERIGKLIEENYEIKIRERDAEITALNLQLDPHFMYNTLNLVNLVALENGQDEISEMIVSLSKMLKYTVKNNKDLVLFEEDFAYLQGYIYLMSKRFEGKIDVVTEVEPGILATTVPKFLLQPFVENAFVHGFSSTRSGGRLVITGKIAGGARQFVIEDNGKGISREKVLEISHDSSSSLGMKNVHQRIQIIYGDPYGIDIQSRLGSGTTVTITLPL</sequence>
<keyword evidence="8" id="KW-0547">Nucleotide-binding</keyword>
<accession>A0A926KQX4</accession>
<dbReference type="GO" id="GO:0005524">
    <property type="term" value="F:ATP binding"/>
    <property type="evidence" value="ECO:0007669"/>
    <property type="project" value="UniProtKB-KW"/>
</dbReference>
<evidence type="ECO:0000256" key="2">
    <source>
        <dbReference type="ARBA" id="ARBA00004651"/>
    </source>
</evidence>
<keyword evidence="12" id="KW-0902">Two-component regulatory system</keyword>
<dbReference type="InterPro" id="IPR050640">
    <property type="entry name" value="Bact_2-comp_sensor_kinase"/>
</dbReference>
<proteinExistence type="predicted"/>
<keyword evidence="4" id="KW-1003">Cell membrane</keyword>
<evidence type="ECO:0000259" key="15">
    <source>
        <dbReference type="PROSITE" id="PS50885"/>
    </source>
</evidence>
<keyword evidence="10" id="KW-0067">ATP-binding</keyword>
<dbReference type="InterPro" id="IPR003594">
    <property type="entry name" value="HATPase_dom"/>
</dbReference>
<protein>
    <recommendedName>
        <fullName evidence="3">histidine kinase</fullName>
        <ecNumber evidence="3">2.7.13.3</ecNumber>
    </recommendedName>
</protein>
<evidence type="ECO:0000256" key="9">
    <source>
        <dbReference type="ARBA" id="ARBA00022777"/>
    </source>
</evidence>
<evidence type="ECO:0000313" key="17">
    <source>
        <dbReference type="Proteomes" id="UP000650466"/>
    </source>
</evidence>
<dbReference type="SMART" id="SM00304">
    <property type="entry name" value="HAMP"/>
    <property type="match status" value="1"/>
</dbReference>
<dbReference type="CDD" id="cd06225">
    <property type="entry name" value="HAMP"/>
    <property type="match status" value="1"/>
</dbReference>
<dbReference type="SUPFAM" id="SSF55874">
    <property type="entry name" value="ATPase domain of HSP90 chaperone/DNA topoisomerase II/histidine kinase"/>
    <property type="match status" value="1"/>
</dbReference>
<reference evidence="16" key="1">
    <citation type="submission" date="2020-09" db="EMBL/GenBank/DDBJ databases">
        <title>Draft Genome Sequence of Paenibacillus sp. WST5.</title>
        <authorList>
            <person name="Bao Z."/>
        </authorList>
    </citation>
    <scope>NUCLEOTIDE SEQUENCE</scope>
    <source>
        <strain evidence="16">WST5</strain>
    </source>
</reference>
<evidence type="ECO:0000256" key="13">
    <source>
        <dbReference type="ARBA" id="ARBA00023136"/>
    </source>
</evidence>
<dbReference type="PROSITE" id="PS50885">
    <property type="entry name" value="HAMP"/>
    <property type="match status" value="1"/>
</dbReference>
<gene>
    <name evidence="16" type="ORF">ICC18_15390</name>
</gene>
<dbReference type="EC" id="2.7.13.3" evidence="3"/>
<dbReference type="Pfam" id="PF00672">
    <property type="entry name" value="HAMP"/>
    <property type="match status" value="1"/>
</dbReference>
<evidence type="ECO:0000256" key="10">
    <source>
        <dbReference type="ARBA" id="ARBA00022840"/>
    </source>
</evidence>
<evidence type="ECO:0000256" key="3">
    <source>
        <dbReference type="ARBA" id="ARBA00012438"/>
    </source>
</evidence>
<dbReference type="RefSeq" id="WP_188175279.1">
    <property type="nucleotide sequence ID" value="NZ_JACVVD010000004.1"/>
</dbReference>
<name>A0A926KQX4_9BACL</name>
<evidence type="ECO:0000256" key="8">
    <source>
        <dbReference type="ARBA" id="ARBA00022741"/>
    </source>
</evidence>
<dbReference type="PANTHER" id="PTHR34220:SF11">
    <property type="entry name" value="SENSOR PROTEIN KINASE HPTS"/>
    <property type="match status" value="1"/>
</dbReference>
<keyword evidence="5" id="KW-0597">Phosphoprotein</keyword>
<evidence type="ECO:0000313" key="16">
    <source>
        <dbReference type="EMBL" id="MBD0381511.1"/>
    </source>
</evidence>
<comment type="caution">
    <text evidence="16">The sequence shown here is derived from an EMBL/GenBank/DDBJ whole genome shotgun (WGS) entry which is preliminary data.</text>
</comment>
<dbReference type="InterPro" id="IPR003660">
    <property type="entry name" value="HAMP_dom"/>
</dbReference>
<comment type="subcellular location">
    <subcellularLocation>
        <location evidence="2">Cell membrane</location>
        <topology evidence="2">Multi-pass membrane protein</topology>
    </subcellularLocation>
</comment>
<evidence type="ECO:0000256" key="5">
    <source>
        <dbReference type="ARBA" id="ARBA00022553"/>
    </source>
</evidence>
<keyword evidence="11 14" id="KW-1133">Transmembrane helix</keyword>
<keyword evidence="7 14" id="KW-0812">Transmembrane</keyword>
<evidence type="ECO:0000256" key="1">
    <source>
        <dbReference type="ARBA" id="ARBA00000085"/>
    </source>
</evidence>
<feature type="transmembrane region" description="Helical" evidence="14">
    <location>
        <begin position="15"/>
        <end position="36"/>
    </location>
</feature>
<evidence type="ECO:0000256" key="4">
    <source>
        <dbReference type="ARBA" id="ARBA00022475"/>
    </source>
</evidence>
<dbReference type="Gene3D" id="3.30.450.20">
    <property type="entry name" value="PAS domain"/>
    <property type="match status" value="1"/>
</dbReference>
<dbReference type="Pfam" id="PF06580">
    <property type="entry name" value="His_kinase"/>
    <property type="match status" value="1"/>
</dbReference>
<evidence type="ECO:0000256" key="6">
    <source>
        <dbReference type="ARBA" id="ARBA00022679"/>
    </source>
</evidence>
<evidence type="ECO:0000256" key="14">
    <source>
        <dbReference type="SAM" id="Phobius"/>
    </source>
</evidence>
<evidence type="ECO:0000256" key="12">
    <source>
        <dbReference type="ARBA" id="ARBA00023012"/>
    </source>
</evidence>
<keyword evidence="13 14" id="KW-0472">Membrane</keyword>
<evidence type="ECO:0000256" key="7">
    <source>
        <dbReference type="ARBA" id="ARBA00022692"/>
    </source>
</evidence>
<dbReference type="GO" id="GO:0005886">
    <property type="term" value="C:plasma membrane"/>
    <property type="evidence" value="ECO:0007669"/>
    <property type="project" value="UniProtKB-SubCell"/>
</dbReference>
<feature type="transmembrane region" description="Helical" evidence="14">
    <location>
        <begin position="326"/>
        <end position="345"/>
    </location>
</feature>
<dbReference type="InterPro" id="IPR004358">
    <property type="entry name" value="Sig_transdc_His_kin-like_C"/>
</dbReference>
<dbReference type="SUPFAM" id="SSF158472">
    <property type="entry name" value="HAMP domain-like"/>
    <property type="match status" value="1"/>
</dbReference>
<dbReference type="InterPro" id="IPR010559">
    <property type="entry name" value="Sig_transdc_His_kin_internal"/>
</dbReference>
<organism evidence="16 17">
    <name type="scientific">Paenibacillus sedimenti</name>
    <dbReference type="NCBI Taxonomy" id="2770274"/>
    <lineage>
        <taxon>Bacteria</taxon>
        <taxon>Bacillati</taxon>
        <taxon>Bacillota</taxon>
        <taxon>Bacilli</taxon>
        <taxon>Bacillales</taxon>
        <taxon>Paenibacillaceae</taxon>
        <taxon>Paenibacillus</taxon>
    </lineage>
</organism>
<dbReference type="InterPro" id="IPR036890">
    <property type="entry name" value="HATPase_C_sf"/>
</dbReference>
<dbReference type="AlphaFoldDB" id="A0A926KQX4"/>
<dbReference type="Gene3D" id="1.10.287.130">
    <property type="match status" value="1"/>
</dbReference>
<dbReference type="Proteomes" id="UP000650466">
    <property type="component" value="Unassembled WGS sequence"/>
</dbReference>
<dbReference type="Pfam" id="PF02518">
    <property type="entry name" value="HATPase_c"/>
    <property type="match status" value="1"/>
</dbReference>
<feature type="domain" description="HAMP" evidence="15">
    <location>
        <begin position="347"/>
        <end position="399"/>
    </location>
</feature>
<dbReference type="SMART" id="SM00387">
    <property type="entry name" value="HATPase_c"/>
    <property type="match status" value="1"/>
</dbReference>
<evidence type="ECO:0000256" key="11">
    <source>
        <dbReference type="ARBA" id="ARBA00022989"/>
    </source>
</evidence>
<keyword evidence="17" id="KW-1185">Reference proteome</keyword>
<dbReference type="Gene3D" id="3.30.565.10">
    <property type="entry name" value="Histidine kinase-like ATPase, C-terminal domain"/>
    <property type="match status" value="1"/>
</dbReference>
<comment type="catalytic activity">
    <reaction evidence="1">
        <text>ATP + protein L-histidine = ADP + protein N-phospho-L-histidine.</text>
        <dbReference type="EC" id="2.7.13.3"/>
    </reaction>
</comment>
<keyword evidence="6" id="KW-0808">Transferase</keyword>
<dbReference type="EMBL" id="JACVVD010000004">
    <property type="protein sequence ID" value="MBD0381511.1"/>
    <property type="molecule type" value="Genomic_DNA"/>
</dbReference>